<keyword evidence="5" id="KW-0732">Signal</keyword>
<evidence type="ECO:0000256" key="8">
    <source>
        <dbReference type="ARBA" id="ARBA00023136"/>
    </source>
</evidence>
<dbReference type="PANTHER" id="PTHR48071:SF15">
    <property type="entry name" value="SRCR DOMAIN-CONTAINING PROTEIN"/>
    <property type="match status" value="1"/>
</dbReference>
<keyword evidence="6" id="KW-0677">Repeat</keyword>
<evidence type="ECO:0000256" key="5">
    <source>
        <dbReference type="ARBA" id="ARBA00022729"/>
    </source>
</evidence>
<dbReference type="FunFam" id="3.10.250.10:FF:000009">
    <property type="entry name" value="WC1"/>
    <property type="match status" value="1"/>
</dbReference>
<evidence type="ECO:0000256" key="1">
    <source>
        <dbReference type="ARBA" id="ARBA00004167"/>
    </source>
</evidence>
<keyword evidence="7" id="KW-1133">Transmembrane helix</keyword>
<dbReference type="InterPro" id="IPR001190">
    <property type="entry name" value="SRCR"/>
</dbReference>
<feature type="domain" description="SRCR" evidence="12">
    <location>
        <begin position="330"/>
        <end position="392"/>
    </location>
</feature>
<keyword evidence="4" id="KW-0812">Transmembrane</keyword>
<dbReference type="Ensembl" id="ENSCCRT00020076663.1">
    <property type="protein sequence ID" value="ENSCCRP00020069773.1"/>
    <property type="gene ID" value="ENSCCRG00020032642.1"/>
</dbReference>
<feature type="disulfide bond" evidence="11">
    <location>
        <begin position="199"/>
        <end position="209"/>
    </location>
</feature>
<dbReference type="GO" id="GO:0004252">
    <property type="term" value="F:serine-type endopeptidase activity"/>
    <property type="evidence" value="ECO:0007669"/>
    <property type="project" value="TreeGrafter"/>
</dbReference>
<dbReference type="FunFam" id="3.10.250.10:FF:000016">
    <property type="entry name" value="Scavenger receptor cysteine-rich protein type 12"/>
    <property type="match status" value="2"/>
</dbReference>
<evidence type="ECO:0000256" key="4">
    <source>
        <dbReference type="ARBA" id="ARBA00022692"/>
    </source>
</evidence>
<feature type="disulfide bond" evidence="11">
    <location>
        <begin position="361"/>
        <end position="371"/>
    </location>
</feature>
<keyword evidence="3" id="KW-0964">Secreted</keyword>
<evidence type="ECO:0000313" key="14">
    <source>
        <dbReference type="Proteomes" id="UP000694701"/>
    </source>
</evidence>
<dbReference type="PANTHER" id="PTHR48071">
    <property type="entry name" value="SRCR DOMAIN-CONTAINING PROTEIN"/>
    <property type="match status" value="1"/>
</dbReference>
<evidence type="ECO:0000256" key="7">
    <source>
        <dbReference type="ARBA" id="ARBA00022989"/>
    </source>
</evidence>
<keyword evidence="9 11" id="KW-1015">Disulfide bond</keyword>
<accession>A0A8C2GHF0</accession>
<dbReference type="AlphaFoldDB" id="A0A8C2GHF0"/>
<dbReference type="Pfam" id="PF00530">
    <property type="entry name" value="SRCR"/>
    <property type="match status" value="4"/>
</dbReference>
<sequence length="395" mass="42980">CWLTTSTTGDFCVQTEAASSEGLHPSKAAKLVNGSDSCSGRVELRFLKEWGTVCDACWDMRAASVLCRQLNCGIAVSVVGSDWFGEGSNETWADVFDFICSAYSQTCNILVISLIFHSDSSLALHDGLVRLVGSGGDCAGRLEVFHSGSWGTVCDDSWDIKDAHVVCRQLQCGVALSNQQVPAWFGPGSGPIWLDEVECEGNETSLWSCSSPGWGKHDCQHKEDVGVVCSEFKEIRLTEGCEGNVEVFYNGSWGNVCWNQMDRDTASLICQELNCGRSGPIWMSYVVCTGSESTLKNCGSSGWGKTSCDHSKDAGVRCSVFMFPINHLKCLELDCGAPVQVLGAAAFDKGDTQMWTQQIQCRRNESQIHLCPTNSSHKHNCSHENSVELVCAGWN</sequence>
<evidence type="ECO:0000256" key="10">
    <source>
        <dbReference type="ARBA" id="ARBA00023180"/>
    </source>
</evidence>
<dbReference type="SMART" id="SM00202">
    <property type="entry name" value="SR"/>
    <property type="match status" value="3"/>
</dbReference>
<evidence type="ECO:0000256" key="2">
    <source>
        <dbReference type="ARBA" id="ARBA00004613"/>
    </source>
</evidence>
<feature type="disulfide bond" evidence="11">
    <location>
        <begin position="288"/>
        <end position="298"/>
    </location>
</feature>
<dbReference type="SUPFAM" id="SSF56487">
    <property type="entry name" value="SRCR-like"/>
    <property type="match status" value="4"/>
</dbReference>
<evidence type="ECO:0000256" key="9">
    <source>
        <dbReference type="ARBA" id="ARBA00023157"/>
    </source>
</evidence>
<feature type="domain" description="SRCR" evidence="12">
    <location>
        <begin position="29"/>
        <end position="107"/>
    </location>
</feature>
<dbReference type="PRINTS" id="PR00258">
    <property type="entry name" value="SPERACTRCPTR"/>
</dbReference>
<evidence type="ECO:0000256" key="11">
    <source>
        <dbReference type="PROSITE-ProRule" id="PRU00196"/>
    </source>
</evidence>
<evidence type="ECO:0000256" key="6">
    <source>
        <dbReference type="ARBA" id="ARBA00022737"/>
    </source>
</evidence>
<proteinExistence type="predicted"/>
<dbReference type="Gene3D" id="3.10.250.10">
    <property type="entry name" value="SRCR-like domain"/>
    <property type="match status" value="4"/>
</dbReference>
<feature type="domain" description="SRCR" evidence="12">
    <location>
        <begin position="129"/>
        <end position="230"/>
    </location>
</feature>
<comment type="caution">
    <text evidence="11">Lacks conserved residue(s) required for the propagation of feature annotation.</text>
</comment>
<dbReference type="Proteomes" id="UP000694701">
    <property type="component" value="Unplaced"/>
</dbReference>
<name>A0A8C2GHF0_CYPCA</name>
<reference evidence="13" key="1">
    <citation type="submission" date="2025-08" db="UniProtKB">
        <authorList>
            <consortium name="Ensembl"/>
        </authorList>
    </citation>
    <scope>IDENTIFICATION</scope>
</reference>
<comment type="subcellular location">
    <subcellularLocation>
        <location evidence="1">Membrane</location>
        <topology evidence="1">Single-pass membrane protein</topology>
    </subcellularLocation>
    <subcellularLocation>
        <location evidence="2">Secreted</location>
    </subcellularLocation>
</comment>
<organism evidence="13 14">
    <name type="scientific">Cyprinus carpio</name>
    <name type="common">Common carp</name>
    <dbReference type="NCBI Taxonomy" id="7962"/>
    <lineage>
        <taxon>Eukaryota</taxon>
        <taxon>Metazoa</taxon>
        <taxon>Chordata</taxon>
        <taxon>Craniata</taxon>
        <taxon>Vertebrata</taxon>
        <taxon>Euteleostomi</taxon>
        <taxon>Actinopterygii</taxon>
        <taxon>Neopterygii</taxon>
        <taxon>Teleostei</taxon>
        <taxon>Ostariophysi</taxon>
        <taxon>Cypriniformes</taxon>
        <taxon>Cyprinidae</taxon>
        <taxon>Cyprininae</taxon>
        <taxon>Cyprinus</taxon>
    </lineage>
</organism>
<feature type="disulfide bond" evidence="11">
    <location>
        <begin position="330"/>
        <end position="391"/>
    </location>
</feature>
<evidence type="ECO:0000259" key="12">
    <source>
        <dbReference type="PROSITE" id="PS50287"/>
    </source>
</evidence>
<keyword evidence="8" id="KW-0472">Membrane</keyword>
<feature type="domain" description="SRCR" evidence="12">
    <location>
        <begin position="235"/>
        <end position="319"/>
    </location>
</feature>
<dbReference type="InterPro" id="IPR036772">
    <property type="entry name" value="SRCR-like_dom_sf"/>
</dbReference>
<keyword evidence="10" id="KW-0325">Glycoprotein</keyword>
<dbReference type="GO" id="GO:0005886">
    <property type="term" value="C:plasma membrane"/>
    <property type="evidence" value="ECO:0007669"/>
    <property type="project" value="TreeGrafter"/>
</dbReference>
<dbReference type="GO" id="GO:0031638">
    <property type="term" value="P:zymogen activation"/>
    <property type="evidence" value="ECO:0007669"/>
    <property type="project" value="TreeGrafter"/>
</dbReference>
<protein>
    <recommendedName>
        <fullName evidence="12">SRCR domain-containing protein</fullName>
    </recommendedName>
</protein>
<evidence type="ECO:0000256" key="3">
    <source>
        <dbReference type="ARBA" id="ARBA00022525"/>
    </source>
</evidence>
<evidence type="ECO:0000313" key="13">
    <source>
        <dbReference type="Ensembl" id="ENSCCRP00020069773.1"/>
    </source>
</evidence>
<dbReference type="PROSITE" id="PS50287">
    <property type="entry name" value="SRCR_2"/>
    <property type="match status" value="4"/>
</dbReference>